<dbReference type="PANTHER" id="PTHR43451">
    <property type="entry name" value="ACETYLTRANSFERASE (GNAT) FAMILY PROTEIN"/>
    <property type="match status" value="1"/>
</dbReference>
<dbReference type="InterPro" id="IPR052564">
    <property type="entry name" value="N-acetyltrans/Recomb-assoc"/>
</dbReference>
<gene>
    <name evidence="2" type="ORF">SAMN02927921_03272</name>
</gene>
<dbReference type="Pfam" id="PF13673">
    <property type="entry name" value="Acetyltransf_10"/>
    <property type="match status" value="1"/>
</dbReference>
<keyword evidence="3" id="KW-1185">Reference proteome</keyword>
<name>A0A1K1R7W9_9FLAO</name>
<organism evidence="2 3">
    <name type="scientific">Sinomicrobium oceani</name>
    <dbReference type="NCBI Taxonomy" id="1150368"/>
    <lineage>
        <taxon>Bacteria</taxon>
        <taxon>Pseudomonadati</taxon>
        <taxon>Bacteroidota</taxon>
        <taxon>Flavobacteriia</taxon>
        <taxon>Flavobacteriales</taxon>
        <taxon>Flavobacteriaceae</taxon>
        <taxon>Sinomicrobium</taxon>
    </lineage>
</organism>
<dbReference type="GO" id="GO:0016747">
    <property type="term" value="F:acyltransferase activity, transferring groups other than amino-acyl groups"/>
    <property type="evidence" value="ECO:0007669"/>
    <property type="project" value="InterPro"/>
</dbReference>
<dbReference type="SUPFAM" id="SSF55729">
    <property type="entry name" value="Acyl-CoA N-acyltransferases (Nat)"/>
    <property type="match status" value="1"/>
</dbReference>
<dbReference type="EMBL" id="FPJE01000020">
    <property type="protein sequence ID" value="SFW68184.1"/>
    <property type="molecule type" value="Genomic_DNA"/>
</dbReference>
<dbReference type="AlphaFoldDB" id="A0A1K1R7W9"/>
<evidence type="ECO:0000259" key="1">
    <source>
        <dbReference type="PROSITE" id="PS51186"/>
    </source>
</evidence>
<reference evidence="2 3" key="1">
    <citation type="submission" date="2016-11" db="EMBL/GenBank/DDBJ databases">
        <authorList>
            <person name="Jaros S."/>
            <person name="Januszkiewicz K."/>
            <person name="Wedrychowicz H."/>
        </authorList>
    </citation>
    <scope>NUCLEOTIDE SEQUENCE [LARGE SCALE GENOMIC DNA]</scope>
    <source>
        <strain evidence="2 3">CGMCC 1.12145</strain>
    </source>
</reference>
<dbReference type="CDD" id="cd04301">
    <property type="entry name" value="NAT_SF"/>
    <property type="match status" value="1"/>
</dbReference>
<dbReference type="PROSITE" id="PS51186">
    <property type="entry name" value="GNAT"/>
    <property type="match status" value="1"/>
</dbReference>
<accession>A0A1K1R7W9</accession>
<keyword evidence="2" id="KW-0808">Transferase</keyword>
<evidence type="ECO:0000313" key="3">
    <source>
        <dbReference type="Proteomes" id="UP000182248"/>
    </source>
</evidence>
<evidence type="ECO:0000313" key="2">
    <source>
        <dbReference type="EMBL" id="SFW68184.1"/>
    </source>
</evidence>
<proteinExistence type="predicted"/>
<sequence>MIPDIVFRPGTPDDIPEMQQLFSDTILSVGRRDYTEAQCKAWASGIRNKKRWKEIPATSYISIAVYRKKIVGFCTLQNNNHIDLLFVHRDFQRMGIARVLYGFTENEARKNQASEITANVSKTARPFFEQQGFRVVSAQTVELHGIELRNFRMKKPL</sequence>
<dbReference type="Proteomes" id="UP000182248">
    <property type="component" value="Unassembled WGS sequence"/>
</dbReference>
<dbReference type="Gene3D" id="3.40.630.30">
    <property type="match status" value="1"/>
</dbReference>
<dbReference type="InterPro" id="IPR016181">
    <property type="entry name" value="Acyl_CoA_acyltransferase"/>
</dbReference>
<dbReference type="STRING" id="1150368.SAMN02927921_03272"/>
<dbReference type="OrthoDB" id="424368at2"/>
<dbReference type="InterPro" id="IPR000182">
    <property type="entry name" value="GNAT_dom"/>
</dbReference>
<dbReference type="RefSeq" id="WP_072318452.1">
    <property type="nucleotide sequence ID" value="NZ_FPJE01000020.1"/>
</dbReference>
<dbReference type="PANTHER" id="PTHR43451:SF1">
    <property type="entry name" value="ACETYLTRANSFERASE"/>
    <property type="match status" value="1"/>
</dbReference>
<protein>
    <submittedName>
        <fullName evidence="2">Putative acetyltransferase</fullName>
    </submittedName>
</protein>
<feature type="domain" description="N-acetyltransferase" evidence="1">
    <location>
        <begin position="5"/>
        <end position="157"/>
    </location>
</feature>